<dbReference type="OrthoDB" id="441446at2759"/>
<reference evidence="9" key="1">
    <citation type="journal article" date="2020" name="New Phytol.">
        <title>Comparative genomics reveals dynamic genome evolution in host specialist ectomycorrhizal fungi.</title>
        <authorList>
            <person name="Lofgren L.A."/>
            <person name="Nguyen N.H."/>
            <person name="Vilgalys R."/>
            <person name="Ruytinx J."/>
            <person name="Liao H.L."/>
            <person name="Branco S."/>
            <person name="Kuo A."/>
            <person name="LaButti K."/>
            <person name="Lipzen A."/>
            <person name="Andreopoulos W."/>
            <person name="Pangilinan J."/>
            <person name="Riley R."/>
            <person name="Hundley H."/>
            <person name="Na H."/>
            <person name="Barry K."/>
            <person name="Grigoriev I.V."/>
            <person name="Stajich J.E."/>
            <person name="Kennedy P.G."/>
        </authorList>
    </citation>
    <scope>NUCLEOTIDE SEQUENCE</scope>
    <source>
        <strain evidence="9">S12</strain>
    </source>
</reference>
<evidence type="ECO:0000256" key="6">
    <source>
        <dbReference type="ARBA" id="ARBA00023157"/>
    </source>
</evidence>
<evidence type="ECO:0000313" key="9">
    <source>
        <dbReference type="EMBL" id="KAG1795408.1"/>
    </source>
</evidence>
<dbReference type="GO" id="GO:0006308">
    <property type="term" value="P:DNA catabolic process"/>
    <property type="evidence" value="ECO:0007669"/>
    <property type="project" value="InterPro"/>
</dbReference>
<keyword evidence="3" id="KW-0479">Metal-binding</keyword>
<keyword evidence="7" id="KW-0325">Glycoprotein</keyword>
<organism evidence="9 10">
    <name type="scientific">Suillus plorans</name>
    <dbReference type="NCBI Taxonomy" id="116603"/>
    <lineage>
        <taxon>Eukaryota</taxon>
        <taxon>Fungi</taxon>
        <taxon>Dikarya</taxon>
        <taxon>Basidiomycota</taxon>
        <taxon>Agaricomycotina</taxon>
        <taxon>Agaricomycetes</taxon>
        <taxon>Agaricomycetidae</taxon>
        <taxon>Boletales</taxon>
        <taxon>Suillineae</taxon>
        <taxon>Suillaceae</taxon>
        <taxon>Suillus</taxon>
    </lineage>
</organism>
<dbReference type="SUPFAM" id="SSF48537">
    <property type="entry name" value="Phospholipase C/P1 nuclease"/>
    <property type="match status" value="1"/>
</dbReference>
<accession>A0A9P7DI52</accession>
<evidence type="ECO:0000256" key="5">
    <source>
        <dbReference type="ARBA" id="ARBA00022801"/>
    </source>
</evidence>
<dbReference type="GO" id="GO:0003676">
    <property type="term" value="F:nucleic acid binding"/>
    <property type="evidence" value="ECO:0007669"/>
    <property type="project" value="InterPro"/>
</dbReference>
<comment type="similarity">
    <text evidence="1">Belongs to the nuclease type I family.</text>
</comment>
<gene>
    <name evidence="9" type="ORF">HD556DRAFT_1365272</name>
</gene>
<dbReference type="GO" id="GO:0016788">
    <property type="term" value="F:hydrolase activity, acting on ester bonds"/>
    <property type="evidence" value="ECO:0007669"/>
    <property type="project" value="InterPro"/>
</dbReference>
<evidence type="ECO:0000256" key="2">
    <source>
        <dbReference type="ARBA" id="ARBA00022722"/>
    </source>
</evidence>
<evidence type="ECO:0000313" key="10">
    <source>
        <dbReference type="Proteomes" id="UP000719766"/>
    </source>
</evidence>
<keyword evidence="6" id="KW-1015">Disulfide bond</keyword>
<feature type="signal peptide" evidence="8">
    <location>
        <begin position="1"/>
        <end position="22"/>
    </location>
</feature>
<evidence type="ECO:0000256" key="4">
    <source>
        <dbReference type="ARBA" id="ARBA00022759"/>
    </source>
</evidence>
<evidence type="ECO:0000256" key="1">
    <source>
        <dbReference type="ARBA" id="ARBA00009547"/>
    </source>
</evidence>
<evidence type="ECO:0000256" key="8">
    <source>
        <dbReference type="SAM" id="SignalP"/>
    </source>
</evidence>
<dbReference type="GO" id="GO:0046872">
    <property type="term" value="F:metal ion binding"/>
    <property type="evidence" value="ECO:0007669"/>
    <property type="project" value="UniProtKB-KW"/>
</dbReference>
<keyword evidence="10" id="KW-1185">Reference proteome</keyword>
<name>A0A9P7DI52_9AGAM</name>
<comment type="caution">
    <text evidence="9">The sequence shown here is derived from an EMBL/GenBank/DDBJ whole genome shotgun (WGS) entry which is preliminary data.</text>
</comment>
<proteinExistence type="inferred from homology"/>
<dbReference type="AlphaFoldDB" id="A0A9P7DI52"/>
<keyword evidence="8" id="KW-0732">Signal</keyword>
<keyword evidence="2" id="KW-0540">Nuclease</keyword>
<dbReference type="Proteomes" id="UP000719766">
    <property type="component" value="Unassembled WGS sequence"/>
</dbReference>
<dbReference type="PANTHER" id="PTHR33146:SF29">
    <property type="entry name" value="S1_P1 NUCLEASE"/>
    <property type="match status" value="1"/>
</dbReference>
<evidence type="ECO:0000256" key="3">
    <source>
        <dbReference type="ARBA" id="ARBA00022723"/>
    </source>
</evidence>
<keyword evidence="4" id="KW-0255">Endonuclease</keyword>
<dbReference type="Gene3D" id="1.10.575.10">
    <property type="entry name" value="P1 Nuclease"/>
    <property type="match status" value="1"/>
</dbReference>
<dbReference type="CDD" id="cd11010">
    <property type="entry name" value="S1-P1_nuclease"/>
    <property type="match status" value="1"/>
</dbReference>
<evidence type="ECO:0000256" key="7">
    <source>
        <dbReference type="ARBA" id="ARBA00023180"/>
    </source>
</evidence>
<keyword evidence="5" id="KW-0378">Hydrolase</keyword>
<dbReference type="Pfam" id="PF02265">
    <property type="entry name" value="S1-P1_nuclease"/>
    <property type="match status" value="1"/>
</dbReference>
<dbReference type="RefSeq" id="XP_041161281.1">
    <property type="nucleotide sequence ID" value="XM_041302758.1"/>
</dbReference>
<feature type="chain" id="PRO_5040247347" evidence="8">
    <location>
        <begin position="23"/>
        <end position="406"/>
    </location>
</feature>
<dbReference type="InterPro" id="IPR008947">
    <property type="entry name" value="PLipase_C/P1_nuclease_dom_sf"/>
</dbReference>
<dbReference type="PANTHER" id="PTHR33146">
    <property type="entry name" value="ENDONUCLEASE 4"/>
    <property type="match status" value="1"/>
</dbReference>
<protein>
    <submittedName>
        <fullName evidence="9">Phospholipase C/P1 nuclease domain-containing protein</fullName>
    </submittedName>
</protein>
<sequence length="406" mass="45824">MRFSRVSLILAAGSTIIPSVSAWGAVGHEIIATVAQMHLHPSVMPILCDILHYKGNCHLAPVAAWADRIRGLPQYRWTGPLHYIGATDDYPSETCAFPGERGWEGRRNINVLSGIRNTTNTLEDYMGLRKAGLTTESDEDAAQVALKFLIHFVGDMHMPLHLTGRDRGGNGIKVSFDKRVTNLHSLWDGLLIAKRIRTIPSNYTRPLPLPDVESHLRGTIYDPYIRRVVWEGITGKYEDELDSWLTCPAEPSVQPLQTHWEQWLSWTFGRRIGSWIVGSHLTDGGLNTDDETLCPYHWAAPIHALNCQIVFPKALDEPPYNHISFSRSTDDHACNSSNQSLEVHWLSRPRKNPYLELDTPQYSGVIEDAWIVEKLMSQGGIRLAAVLNWLFADMDDATRLNRTYIL</sequence>
<dbReference type="EMBL" id="JABBWE010000022">
    <property type="protein sequence ID" value="KAG1795408.1"/>
    <property type="molecule type" value="Genomic_DNA"/>
</dbReference>
<dbReference type="InterPro" id="IPR003154">
    <property type="entry name" value="S1/P1nuclease"/>
</dbReference>
<dbReference type="GeneID" id="64596522"/>
<dbReference type="GO" id="GO:0004519">
    <property type="term" value="F:endonuclease activity"/>
    <property type="evidence" value="ECO:0007669"/>
    <property type="project" value="UniProtKB-KW"/>
</dbReference>